<name>A0A1V2N728_9HYPH</name>
<evidence type="ECO:0008006" key="3">
    <source>
        <dbReference type="Google" id="ProtNLM"/>
    </source>
</evidence>
<protein>
    <recommendedName>
        <fullName evidence="3">Lipoprotein</fullName>
    </recommendedName>
</protein>
<sequence length="79" mass="8588">MIDIKKIGIASTIAIFSVPVMLGGCGQVADEERKVVQKAANATNKENVNHYYTGAITDPNIRYNCTRSPPDSFICVLKS</sequence>
<dbReference type="AlphaFoldDB" id="A0A1V2N728"/>
<comment type="caution">
    <text evidence="1">The sequence shown here is derived from an EMBL/GenBank/DDBJ whole genome shotgun (WGS) entry which is preliminary data.</text>
</comment>
<proteinExistence type="predicted"/>
<dbReference type="EMBL" id="LVWB01000013">
    <property type="protein sequence ID" value="ONI58718.1"/>
    <property type="molecule type" value="Genomic_DNA"/>
</dbReference>
<dbReference type="PROSITE" id="PS51257">
    <property type="entry name" value="PROKAR_LIPOPROTEIN"/>
    <property type="match status" value="1"/>
</dbReference>
<evidence type="ECO:0000313" key="2">
    <source>
        <dbReference type="Proteomes" id="UP000189542"/>
    </source>
</evidence>
<dbReference type="RefSeq" id="WP_076969563.1">
    <property type="nucleotide sequence ID" value="NZ_LVWB01000013.1"/>
</dbReference>
<accession>A0A1V2N728</accession>
<reference evidence="1 2" key="1">
    <citation type="journal article" date="2017" name="PLoS ONE">
        <title>Genomic sequence of 'Candidatus Liberibacter solanacearum' haplotype C and its comparison with haplotype A and B genomes.</title>
        <authorList>
            <person name="Wang J."/>
            <person name="Haapalainen M."/>
            <person name="Schott T."/>
            <person name="Thompson S.M."/>
            <person name="Smith G.R."/>
            <person name="Nissinen A.I."/>
            <person name="Pirhonen M."/>
        </authorList>
    </citation>
    <scope>NUCLEOTIDE SEQUENCE [LARGE SCALE GENOMIC DNA]</scope>
    <source>
        <strain evidence="1 2">FIN111</strain>
    </source>
</reference>
<organism evidence="1 2">
    <name type="scientific">Candidatus Liberibacter solanacearum</name>
    <dbReference type="NCBI Taxonomy" id="556287"/>
    <lineage>
        <taxon>Bacteria</taxon>
        <taxon>Pseudomonadati</taxon>
        <taxon>Pseudomonadota</taxon>
        <taxon>Alphaproteobacteria</taxon>
        <taxon>Hyphomicrobiales</taxon>
        <taxon>Rhizobiaceae</taxon>
        <taxon>Liberibacter</taxon>
    </lineage>
</organism>
<gene>
    <name evidence="1" type="ORF">AYO25_03815</name>
</gene>
<evidence type="ECO:0000313" key="1">
    <source>
        <dbReference type="EMBL" id="ONI58718.1"/>
    </source>
</evidence>
<dbReference type="Proteomes" id="UP000189542">
    <property type="component" value="Unassembled WGS sequence"/>
</dbReference>